<evidence type="ECO:0000313" key="1">
    <source>
        <dbReference type="EMBL" id="QJH99358.1"/>
    </source>
</evidence>
<accession>A0A6M3XNC7</accession>
<dbReference type="Pfam" id="PF10948">
    <property type="entry name" value="DUF2635"/>
    <property type="match status" value="1"/>
</dbReference>
<name>A0A6M3XNC7_9ZZZZ</name>
<dbReference type="EMBL" id="MT144784">
    <property type="protein sequence ID" value="QJH99358.1"/>
    <property type="molecule type" value="Genomic_DNA"/>
</dbReference>
<dbReference type="InterPro" id="IPR024400">
    <property type="entry name" value="DUF2635"/>
</dbReference>
<gene>
    <name evidence="1" type="ORF">TM448B01566_0011</name>
</gene>
<protein>
    <recommendedName>
        <fullName evidence="2">DUF2635 domain-containing protein</fullName>
    </recommendedName>
</protein>
<proteinExistence type="predicted"/>
<dbReference type="AlphaFoldDB" id="A0A6M3XNC7"/>
<evidence type="ECO:0008006" key="2">
    <source>
        <dbReference type="Google" id="ProtNLM"/>
    </source>
</evidence>
<sequence length="71" mass="7879">MLTITNFINNRDIAMLIHIKPAKAAVPVRKPNGEYLKADGEKVERSSFWVRRLNDGDVVEVKAAKAATTKA</sequence>
<organism evidence="1">
    <name type="scientific">viral metagenome</name>
    <dbReference type="NCBI Taxonomy" id="1070528"/>
    <lineage>
        <taxon>unclassified sequences</taxon>
        <taxon>metagenomes</taxon>
        <taxon>organismal metagenomes</taxon>
    </lineage>
</organism>
<reference evidence="1" key="1">
    <citation type="submission" date="2020-03" db="EMBL/GenBank/DDBJ databases">
        <title>The deep terrestrial virosphere.</title>
        <authorList>
            <person name="Holmfeldt K."/>
            <person name="Nilsson E."/>
            <person name="Simone D."/>
            <person name="Lopez-Fernandez M."/>
            <person name="Wu X."/>
            <person name="de Brujin I."/>
            <person name="Lundin D."/>
            <person name="Andersson A."/>
            <person name="Bertilsson S."/>
            <person name="Dopson M."/>
        </authorList>
    </citation>
    <scope>NUCLEOTIDE SEQUENCE</scope>
    <source>
        <strain evidence="1">TM448B01566</strain>
    </source>
</reference>